<organism evidence="2">
    <name type="scientific">marine metagenome</name>
    <dbReference type="NCBI Taxonomy" id="408172"/>
    <lineage>
        <taxon>unclassified sequences</taxon>
        <taxon>metagenomes</taxon>
        <taxon>ecological metagenomes</taxon>
    </lineage>
</organism>
<feature type="non-terminal residue" evidence="2">
    <location>
        <position position="1"/>
    </location>
</feature>
<reference evidence="2" key="1">
    <citation type="submission" date="2018-05" db="EMBL/GenBank/DDBJ databases">
        <authorList>
            <person name="Lanie J.A."/>
            <person name="Ng W.-L."/>
            <person name="Kazmierczak K.M."/>
            <person name="Andrzejewski T.M."/>
            <person name="Davidsen T.M."/>
            <person name="Wayne K.J."/>
            <person name="Tettelin H."/>
            <person name="Glass J.I."/>
            <person name="Rusch D."/>
            <person name="Podicherti R."/>
            <person name="Tsui H.-C.T."/>
            <person name="Winkler M.E."/>
        </authorList>
    </citation>
    <scope>NUCLEOTIDE SEQUENCE</scope>
</reference>
<accession>A0A382BT51</accession>
<dbReference type="SUPFAM" id="SSF56112">
    <property type="entry name" value="Protein kinase-like (PK-like)"/>
    <property type="match status" value="1"/>
</dbReference>
<dbReference type="EMBL" id="UINC01031102">
    <property type="protein sequence ID" value="SVB16612.1"/>
    <property type="molecule type" value="Genomic_DNA"/>
</dbReference>
<evidence type="ECO:0000259" key="1">
    <source>
        <dbReference type="Pfam" id="PF01636"/>
    </source>
</evidence>
<dbReference type="InterPro" id="IPR011009">
    <property type="entry name" value="Kinase-like_dom_sf"/>
</dbReference>
<dbReference type="Pfam" id="PF01636">
    <property type="entry name" value="APH"/>
    <property type="match status" value="1"/>
</dbReference>
<feature type="domain" description="Aminoglycoside phosphotransferase" evidence="1">
    <location>
        <begin position="5"/>
        <end position="136"/>
    </location>
</feature>
<evidence type="ECO:0000313" key="2">
    <source>
        <dbReference type="EMBL" id="SVB16612.1"/>
    </source>
</evidence>
<proteinExistence type="predicted"/>
<dbReference type="Gene3D" id="3.90.1200.10">
    <property type="match status" value="1"/>
</dbReference>
<gene>
    <name evidence="2" type="ORF">METZ01_LOCUS169466</name>
</gene>
<dbReference type="AlphaFoldDB" id="A0A382BT51"/>
<name>A0A382BT51_9ZZZZ</name>
<dbReference type="InterPro" id="IPR002575">
    <property type="entry name" value="Aminoglycoside_PTrfase"/>
</dbReference>
<sequence length="206" mass="23704">TEELISRSYRQLGAIIARMHKVSLNFKTPGSFSRHSWDEEGLMGNQPFWKRFWEIENASSSHRNDLLIVKNNIYEILKDLPKGREFSMIHADLHLDNILSFKDSLTVIDFDDAGFGWHSCDLANALWEPELLPTPLYKIAYESIAEGYTEIRDDSGSVIENIELFILIRSLIILGWAEDRKELGYDTRIPSILDSALETAKEMNLL</sequence>
<protein>
    <recommendedName>
        <fullName evidence="1">Aminoglycoside phosphotransferase domain-containing protein</fullName>
    </recommendedName>
</protein>